<evidence type="ECO:0000256" key="1">
    <source>
        <dbReference type="ARBA" id="ARBA00022723"/>
    </source>
</evidence>
<protein>
    <submittedName>
        <fullName evidence="3">VOC family protein</fullName>
    </submittedName>
</protein>
<accession>A0AAU7EBN9</accession>
<dbReference type="GO" id="GO:0046872">
    <property type="term" value="F:metal ion binding"/>
    <property type="evidence" value="ECO:0007669"/>
    <property type="project" value="UniProtKB-KW"/>
</dbReference>
<feature type="domain" description="VOC" evidence="2">
    <location>
        <begin position="15"/>
        <end position="149"/>
    </location>
</feature>
<keyword evidence="1" id="KW-0479">Metal-binding</keyword>
<name>A0AAU7EBN9_9FLAO</name>
<dbReference type="Pfam" id="PF00903">
    <property type="entry name" value="Glyoxalase"/>
    <property type="match status" value="1"/>
</dbReference>
<evidence type="ECO:0000313" key="4">
    <source>
        <dbReference type="Proteomes" id="UP001224325"/>
    </source>
</evidence>
<dbReference type="GO" id="GO:0046491">
    <property type="term" value="P:L-methylmalonyl-CoA metabolic process"/>
    <property type="evidence" value="ECO:0007669"/>
    <property type="project" value="TreeGrafter"/>
</dbReference>
<evidence type="ECO:0000259" key="2">
    <source>
        <dbReference type="PROSITE" id="PS51819"/>
    </source>
</evidence>
<reference evidence="3" key="1">
    <citation type="submission" date="2024-04" db="EMBL/GenBank/DDBJ databases">
        <title>Mariniflexile litorale, isolated from the shallow sediments of the Sea of Japan.</title>
        <authorList>
            <person name="Romanenko L."/>
            <person name="Isaeva M."/>
        </authorList>
    </citation>
    <scope>NUCLEOTIDE SEQUENCE [LARGE SCALE GENOMIC DNA]</scope>
    <source>
        <strain evidence="3">KMM 9835</strain>
    </source>
</reference>
<dbReference type="InterPro" id="IPR037523">
    <property type="entry name" value="VOC_core"/>
</dbReference>
<dbReference type="InterPro" id="IPR029068">
    <property type="entry name" value="Glyas_Bleomycin-R_OHBP_Dase"/>
</dbReference>
<dbReference type="InterPro" id="IPR004360">
    <property type="entry name" value="Glyas_Fos-R_dOase_dom"/>
</dbReference>
<keyword evidence="4" id="KW-1185">Reference proteome</keyword>
<dbReference type="PANTHER" id="PTHR43048">
    <property type="entry name" value="METHYLMALONYL-COA EPIMERASE"/>
    <property type="match status" value="1"/>
</dbReference>
<proteinExistence type="predicted"/>
<dbReference type="GO" id="GO:0004493">
    <property type="term" value="F:methylmalonyl-CoA epimerase activity"/>
    <property type="evidence" value="ECO:0007669"/>
    <property type="project" value="TreeGrafter"/>
</dbReference>
<dbReference type="PROSITE" id="PS51819">
    <property type="entry name" value="VOC"/>
    <property type="match status" value="1"/>
</dbReference>
<dbReference type="AlphaFoldDB" id="A0AAU7EBN9"/>
<dbReference type="SUPFAM" id="SSF54593">
    <property type="entry name" value="Glyoxalase/Bleomycin resistance protein/Dihydroxybiphenyl dioxygenase"/>
    <property type="match status" value="1"/>
</dbReference>
<dbReference type="Gene3D" id="3.10.180.10">
    <property type="entry name" value="2,3-Dihydroxybiphenyl 1,2-Dioxygenase, domain 1"/>
    <property type="match status" value="1"/>
</dbReference>
<sequence length="154" mass="17295">MENQTKLKGGLNTLALYNVAFVVSNIEESIKWYNNILGFKLVMKQAIPLEKGELQMAFMEGAGMKIEMLQNSDNQLIDAIVNDSKVDAPPTVVGSKALVFQVEDLKKATKELEEKHVKFLWKERYLAEGALFCTMALDPDGNRINIFQANTVIQ</sequence>
<dbReference type="KEGG" id="mlil:QLS71_011805"/>
<dbReference type="RefSeq" id="WP_308993457.1">
    <property type="nucleotide sequence ID" value="NZ_CP155618.1"/>
</dbReference>
<dbReference type="PANTHER" id="PTHR43048:SF3">
    <property type="entry name" value="METHYLMALONYL-COA EPIMERASE, MITOCHONDRIAL"/>
    <property type="match status" value="1"/>
</dbReference>
<evidence type="ECO:0000313" key="3">
    <source>
        <dbReference type="EMBL" id="XBL13009.1"/>
    </source>
</evidence>
<dbReference type="Proteomes" id="UP001224325">
    <property type="component" value="Chromosome"/>
</dbReference>
<dbReference type="InterPro" id="IPR051785">
    <property type="entry name" value="MMCE/EMCE_epimerase"/>
</dbReference>
<gene>
    <name evidence="3" type="ORF">QLS71_011805</name>
</gene>
<organism evidence="3 4">
    <name type="scientific">Mariniflexile litorale</name>
    <dbReference type="NCBI Taxonomy" id="3045158"/>
    <lineage>
        <taxon>Bacteria</taxon>
        <taxon>Pseudomonadati</taxon>
        <taxon>Bacteroidota</taxon>
        <taxon>Flavobacteriia</taxon>
        <taxon>Flavobacteriales</taxon>
        <taxon>Flavobacteriaceae</taxon>
        <taxon>Mariniflexile</taxon>
    </lineage>
</organism>
<dbReference type="EMBL" id="CP155618">
    <property type="protein sequence ID" value="XBL13009.1"/>
    <property type="molecule type" value="Genomic_DNA"/>
</dbReference>